<protein>
    <recommendedName>
        <fullName evidence="5">1-acylglycerol-3-phosphate O-acyltransferase</fullName>
        <ecNumber evidence="5">2.3.1.51</ecNumber>
    </recommendedName>
</protein>
<keyword evidence="9" id="KW-1133">Transmembrane helix</keyword>
<feature type="region of interest" description="Disordered" evidence="8">
    <location>
        <begin position="161"/>
        <end position="187"/>
    </location>
</feature>
<dbReference type="AlphaFoldDB" id="A0A4S4DAH0"/>
<evidence type="ECO:0000256" key="4">
    <source>
        <dbReference type="ARBA" id="ARBA00008655"/>
    </source>
</evidence>
<dbReference type="EMBL" id="SDRB02011936">
    <property type="protein sequence ID" value="THF99517.1"/>
    <property type="molecule type" value="Genomic_DNA"/>
</dbReference>
<name>A0A4S4DAH0_CAMSN</name>
<evidence type="ECO:0000256" key="5">
    <source>
        <dbReference type="ARBA" id="ARBA00013211"/>
    </source>
</evidence>
<comment type="similarity">
    <text evidence="4">Belongs to the 1-acyl-sn-glycerol-3-phosphate acyltransferase family.</text>
</comment>
<sequence>MSFFLSRLAWAARFHFDFDSAGLRLRLRLHRYASPSSSSSSSSSPPLLMHVHLKRHLMKDLPETDDAVAQWCRDMFVAKDKLLDKHIAEDIFSEQEQDMGRPIKSLVVIISWGCLLIFGALKFFQWTSLLSTWKGMTFSAIGLAIVTVLMQILIQFSQSERSTPAKVTPVKPKNGGEPSRTGQDKHK</sequence>
<evidence type="ECO:0000256" key="7">
    <source>
        <dbReference type="ARBA" id="ARBA00023315"/>
    </source>
</evidence>
<feature type="transmembrane region" description="Helical" evidence="9">
    <location>
        <begin position="106"/>
        <end position="124"/>
    </location>
</feature>
<dbReference type="InterPro" id="IPR032098">
    <property type="entry name" value="Acyltransf_C"/>
</dbReference>
<dbReference type="UniPathway" id="UPA00557">
    <property type="reaction ID" value="UER00613"/>
</dbReference>
<dbReference type="STRING" id="542762.A0A4S4DAH0"/>
<dbReference type="GO" id="GO:0016024">
    <property type="term" value="P:CDP-diacylglycerol biosynthetic process"/>
    <property type="evidence" value="ECO:0007669"/>
    <property type="project" value="UniProtKB-UniPathway"/>
</dbReference>
<gene>
    <name evidence="11" type="ORF">TEA_002969</name>
</gene>
<comment type="pathway">
    <text evidence="3">Lipid metabolism.</text>
</comment>
<dbReference type="EC" id="2.3.1.51" evidence="5"/>
<keyword evidence="9" id="KW-0472">Membrane</keyword>
<evidence type="ECO:0000256" key="3">
    <source>
        <dbReference type="ARBA" id="ARBA00005189"/>
    </source>
</evidence>
<evidence type="ECO:0000313" key="12">
    <source>
        <dbReference type="Proteomes" id="UP000306102"/>
    </source>
</evidence>
<feature type="transmembrane region" description="Helical" evidence="9">
    <location>
        <begin position="136"/>
        <end position="156"/>
    </location>
</feature>
<comment type="pathway">
    <text evidence="2">Phospholipid metabolism; CDP-diacylglycerol biosynthesis; CDP-diacylglycerol from sn-glycerol 3-phosphate: step 2/3.</text>
</comment>
<keyword evidence="6" id="KW-0808">Transferase</keyword>
<evidence type="ECO:0000256" key="2">
    <source>
        <dbReference type="ARBA" id="ARBA00004728"/>
    </source>
</evidence>
<proteinExistence type="inferred from homology"/>
<accession>A0A4S4DAH0</accession>
<dbReference type="GO" id="GO:0012505">
    <property type="term" value="C:endomembrane system"/>
    <property type="evidence" value="ECO:0007669"/>
    <property type="project" value="TreeGrafter"/>
</dbReference>
<feature type="domain" description="Acyltransferase C-terminal" evidence="10">
    <location>
        <begin position="47"/>
        <end position="112"/>
    </location>
</feature>
<evidence type="ECO:0000256" key="8">
    <source>
        <dbReference type="SAM" id="MobiDB-lite"/>
    </source>
</evidence>
<keyword evidence="9" id="KW-0812">Transmembrane</keyword>
<evidence type="ECO:0000259" key="10">
    <source>
        <dbReference type="Pfam" id="PF16076"/>
    </source>
</evidence>
<keyword evidence="7" id="KW-0012">Acyltransferase</keyword>
<keyword evidence="12" id="KW-1185">Reference proteome</keyword>
<dbReference type="GO" id="GO:0003841">
    <property type="term" value="F:1-acylglycerol-3-phosphate O-acyltransferase activity"/>
    <property type="evidence" value="ECO:0007669"/>
    <property type="project" value="UniProtKB-EC"/>
</dbReference>
<dbReference type="Proteomes" id="UP000306102">
    <property type="component" value="Unassembled WGS sequence"/>
</dbReference>
<dbReference type="PANTHER" id="PTHR10983">
    <property type="entry name" value="1-ACYLGLYCEROL-3-PHOSPHATE ACYLTRANSFERASE-RELATED"/>
    <property type="match status" value="1"/>
</dbReference>
<evidence type="ECO:0000256" key="9">
    <source>
        <dbReference type="SAM" id="Phobius"/>
    </source>
</evidence>
<organism evidence="11 12">
    <name type="scientific">Camellia sinensis var. sinensis</name>
    <name type="common">China tea</name>
    <dbReference type="NCBI Taxonomy" id="542762"/>
    <lineage>
        <taxon>Eukaryota</taxon>
        <taxon>Viridiplantae</taxon>
        <taxon>Streptophyta</taxon>
        <taxon>Embryophyta</taxon>
        <taxon>Tracheophyta</taxon>
        <taxon>Spermatophyta</taxon>
        <taxon>Magnoliopsida</taxon>
        <taxon>eudicotyledons</taxon>
        <taxon>Gunneridae</taxon>
        <taxon>Pentapetalae</taxon>
        <taxon>asterids</taxon>
        <taxon>Ericales</taxon>
        <taxon>Theaceae</taxon>
        <taxon>Camellia</taxon>
    </lineage>
</organism>
<comment type="catalytic activity">
    <reaction evidence="1">
        <text>a 1-acyl-sn-glycero-3-phosphate + an acyl-CoA = a 1,2-diacyl-sn-glycero-3-phosphate + CoA</text>
        <dbReference type="Rhea" id="RHEA:19709"/>
        <dbReference type="ChEBI" id="CHEBI:57287"/>
        <dbReference type="ChEBI" id="CHEBI:57970"/>
        <dbReference type="ChEBI" id="CHEBI:58342"/>
        <dbReference type="ChEBI" id="CHEBI:58608"/>
        <dbReference type="EC" id="2.3.1.51"/>
    </reaction>
</comment>
<dbReference type="PANTHER" id="PTHR10983:SF24">
    <property type="entry name" value="1-ACYLGLYCEROL-3-PHOSPHATE O-ACYLTRANSFERASE 3, ISOFORM E-RELATED"/>
    <property type="match status" value="1"/>
</dbReference>
<evidence type="ECO:0000256" key="1">
    <source>
        <dbReference type="ARBA" id="ARBA00001141"/>
    </source>
</evidence>
<comment type="caution">
    <text evidence="11">The sequence shown here is derived from an EMBL/GenBank/DDBJ whole genome shotgun (WGS) entry which is preliminary data.</text>
</comment>
<dbReference type="Pfam" id="PF16076">
    <property type="entry name" value="Acyltransf_C"/>
    <property type="match status" value="1"/>
</dbReference>
<evidence type="ECO:0000256" key="6">
    <source>
        <dbReference type="ARBA" id="ARBA00022679"/>
    </source>
</evidence>
<evidence type="ECO:0000313" key="11">
    <source>
        <dbReference type="EMBL" id="THF99517.1"/>
    </source>
</evidence>
<reference evidence="11 12" key="1">
    <citation type="journal article" date="2018" name="Proc. Natl. Acad. Sci. U.S.A.">
        <title>Draft genome sequence of Camellia sinensis var. sinensis provides insights into the evolution of the tea genome and tea quality.</title>
        <authorList>
            <person name="Wei C."/>
            <person name="Yang H."/>
            <person name="Wang S."/>
            <person name="Zhao J."/>
            <person name="Liu C."/>
            <person name="Gao L."/>
            <person name="Xia E."/>
            <person name="Lu Y."/>
            <person name="Tai Y."/>
            <person name="She G."/>
            <person name="Sun J."/>
            <person name="Cao H."/>
            <person name="Tong W."/>
            <person name="Gao Q."/>
            <person name="Li Y."/>
            <person name="Deng W."/>
            <person name="Jiang X."/>
            <person name="Wang W."/>
            <person name="Chen Q."/>
            <person name="Zhang S."/>
            <person name="Li H."/>
            <person name="Wu J."/>
            <person name="Wang P."/>
            <person name="Li P."/>
            <person name="Shi C."/>
            <person name="Zheng F."/>
            <person name="Jian J."/>
            <person name="Huang B."/>
            <person name="Shan D."/>
            <person name="Shi M."/>
            <person name="Fang C."/>
            <person name="Yue Y."/>
            <person name="Li F."/>
            <person name="Li D."/>
            <person name="Wei S."/>
            <person name="Han B."/>
            <person name="Jiang C."/>
            <person name="Yin Y."/>
            <person name="Xia T."/>
            <person name="Zhang Z."/>
            <person name="Bennetzen J.L."/>
            <person name="Zhao S."/>
            <person name="Wan X."/>
        </authorList>
    </citation>
    <scope>NUCLEOTIDE SEQUENCE [LARGE SCALE GENOMIC DNA]</scope>
    <source>
        <strain evidence="12">cv. Shuchazao</strain>
        <tissue evidence="11">Leaf</tissue>
    </source>
</reference>